<feature type="transmembrane region" description="Helical" evidence="7">
    <location>
        <begin position="162"/>
        <end position="183"/>
    </location>
</feature>
<comment type="similarity">
    <text evidence="2">Belongs to the major facilitator superfamily.</text>
</comment>
<reference evidence="9" key="2">
    <citation type="submission" date="2021-04" db="EMBL/GenBank/DDBJ databases">
        <authorList>
            <person name="Gilroy R."/>
        </authorList>
    </citation>
    <scope>NUCLEOTIDE SEQUENCE</scope>
    <source>
        <strain evidence="9">ChiBcec8-14828</strain>
    </source>
</reference>
<dbReference type="GO" id="GO:0022857">
    <property type="term" value="F:transmembrane transporter activity"/>
    <property type="evidence" value="ECO:0007669"/>
    <property type="project" value="InterPro"/>
</dbReference>
<evidence type="ECO:0000256" key="4">
    <source>
        <dbReference type="ARBA" id="ARBA00022692"/>
    </source>
</evidence>
<dbReference type="PANTHER" id="PTHR23514:SF3">
    <property type="entry name" value="BYPASS OF STOP CODON PROTEIN 6"/>
    <property type="match status" value="1"/>
</dbReference>
<feature type="transmembrane region" description="Helical" evidence="7">
    <location>
        <begin position="48"/>
        <end position="66"/>
    </location>
</feature>
<proteinExistence type="inferred from homology"/>
<dbReference type="Proteomes" id="UP000824209">
    <property type="component" value="Unassembled WGS sequence"/>
</dbReference>
<evidence type="ECO:0000256" key="6">
    <source>
        <dbReference type="ARBA" id="ARBA00023136"/>
    </source>
</evidence>
<feature type="transmembrane region" description="Helical" evidence="7">
    <location>
        <begin position="73"/>
        <end position="90"/>
    </location>
</feature>
<keyword evidence="4 7" id="KW-0812">Transmembrane</keyword>
<sequence>MNRKQWAAILCFSLLMAGLGSSDALRGIFSPVFQERYALSEAQLSQMLTVSYIGNLLFLSLGGKMLDALGKKNVMAAMMVVWAMALGLNLVTDQYIMVLVSVFFALGASTLLNTSVNLATPLISERYAGLLVNVFFFVQGVGTSASQLLLGRYAFSYQGFRGISALLVITAVICLALFFFGPVTNEVHRPKEEKNTVEEAVGSLPPAKIFWMLACMMGCYFIAEHSVMNRLMSYCLNEFAMESSQASISLSIFWASMTAGRLIFAPLVQKWGVQRSLTIFGLLGVVLFGVGCLLGEAGVLILGISGLAISILYPTMLLFLQQLYPRSCVAAKTGAIISIATVADIVFNAGFGFVLETVGYRMGFLMLPCFLLAFYILYLGIVKIAQKN</sequence>
<feature type="domain" description="Major facilitator superfamily (MFS) profile" evidence="8">
    <location>
        <begin position="6"/>
        <end position="386"/>
    </location>
</feature>
<dbReference type="InterPro" id="IPR051788">
    <property type="entry name" value="MFS_Transporter"/>
</dbReference>
<feature type="transmembrane region" description="Helical" evidence="7">
    <location>
        <begin position="333"/>
        <end position="354"/>
    </location>
</feature>
<evidence type="ECO:0000256" key="5">
    <source>
        <dbReference type="ARBA" id="ARBA00022989"/>
    </source>
</evidence>
<comment type="subcellular location">
    <subcellularLocation>
        <location evidence="1">Cell membrane</location>
        <topology evidence="1">Multi-pass membrane protein</topology>
    </subcellularLocation>
</comment>
<evidence type="ECO:0000259" key="8">
    <source>
        <dbReference type="PROSITE" id="PS50850"/>
    </source>
</evidence>
<reference evidence="9" key="1">
    <citation type="journal article" date="2021" name="PeerJ">
        <title>Extensive microbial diversity within the chicken gut microbiome revealed by metagenomics and culture.</title>
        <authorList>
            <person name="Gilroy R."/>
            <person name="Ravi A."/>
            <person name="Getino M."/>
            <person name="Pursley I."/>
            <person name="Horton D.L."/>
            <person name="Alikhan N.F."/>
            <person name="Baker D."/>
            <person name="Gharbi K."/>
            <person name="Hall N."/>
            <person name="Watson M."/>
            <person name="Adriaenssens E.M."/>
            <person name="Foster-Nyarko E."/>
            <person name="Jarju S."/>
            <person name="Secka A."/>
            <person name="Antonio M."/>
            <person name="Oren A."/>
            <person name="Chaudhuri R.R."/>
            <person name="La Ragione R."/>
            <person name="Hildebrand F."/>
            <person name="Pallen M.J."/>
        </authorList>
    </citation>
    <scope>NUCLEOTIDE SEQUENCE</scope>
    <source>
        <strain evidence="9">ChiBcec8-14828</strain>
    </source>
</reference>
<keyword evidence="3" id="KW-0813">Transport</keyword>
<organism evidence="9 10">
    <name type="scientific">Candidatus Ruthenibacterium avium</name>
    <dbReference type="NCBI Taxonomy" id="2838751"/>
    <lineage>
        <taxon>Bacteria</taxon>
        <taxon>Bacillati</taxon>
        <taxon>Bacillota</taxon>
        <taxon>Clostridia</taxon>
        <taxon>Eubacteriales</taxon>
        <taxon>Oscillospiraceae</taxon>
        <taxon>Ruthenibacterium</taxon>
    </lineage>
</organism>
<keyword evidence="5 7" id="KW-1133">Transmembrane helix</keyword>
<feature type="transmembrane region" description="Helical" evidence="7">
    <location>
        <begin position="96"/>
        <end position="116"/>
    </location>
</feature>
<dbReference type="InterPro" id="IPR036259">
    <property type="entry name" value="MFS_trans_sf"/>
</dbReference>
<dbReference type="EMBL" id="DWYA01000086">
    <property type="protein sequence ID" value="HJB40630.1"/>
    <property type="molecule type" value="Genomic_DNA"/>
</dbReference>
<evidence type="ECO:0000313" key="10">
    <source>
        <dbReference type="Proteomes" id="UP000824209"/>
    </source>
</evidence>
<evidence type="ECO:0000256" key="1">
    <source>
        <dbReference type="ARBA" id="ARBA00004651"/>
    </source>
</evidence>
<dbReference type="SUPFAM" id="SSF103473">
    <property type="entry name" value="MFS general substrate transporter"/>
    <property type="match status" value="1"/>
</dbReference>
<feature type="transmembrane region" description="Helical" evidence="7">
    <location>
        <begin position="300"/>
        <end position="321"/>
    </location>
</feature>
<evidence type="ECO:0000256" key="7">
    <source>
        <dbReference type="SAM" id="Phobius"/>
    </source>
</evidence>
<dbReference type="InterPro" id="IPR011701">
    <property type="entry name" value="MFS"/>
</dbReference>
<feature type="transmembrane region" description="Helical" evidence="7">
    <location>
        <begin position="204"/>
        <end position="223"/>
    </location>
</feature>
<feature type="transmembrane region" description="Helical" evidence="7">
    <location>
        <begin position="360"/>
        <end position="382"/>
    </location>
</feature>
<accession>A0A9D2M4C2</accession>
<evidence type="ECO:0000313" key="9">
    <source>
        <dbReference type="EMBL" id="HJB40630.1"/>
    </source>
</evidence>
<protein>
    <submittedName>
        <fullName evidence="9">MFS transporter</fullName>
    </submittedName>
</protein>
<dbReference type="PROSITE" id="PS50850">
    <property type="entry name" value="MFS"/>
    <property type="match status" value="1"/>
</dbReference>
<dbReference type="Gene3D" id="1.20.1250.20">
    <property type="entry name" value="MFS general substrate transporter like domains"/>
    <property type="match status" value="2"/>
</dbReference>
<dbReference type="InterPro" id="IPR020846">
    <property type="entry name" value="MFS_dom"/>
</dbReference>
<comment type="caution">
    <text evidence="9">The sequence shown here is derived from an EMBL/GenBank/DDBJ whole genome shotgun (WGS) entry which is preliminary data.</text>
</comment>
<evidence type="ECO:0000256" key="2">
    <source>
        <dbReference type="ARBA" id="ARBA00008335"/>
    </source>
</evidence>
<keyword evidence="6 7" id="KW-0472">Membrane</keyword>
<dbReference type="Pfam" id="PF07690">
    <property type="entry name" value="MFS_1"/>
    <property type="match status" value="1"/>
</dbReference>
<feature type="transmembrane region" description="Helical" evidence="7">
    <location>
        <begin position="128"/>
        <end position="150"/>
    </location>
</feature>
<dbReference type="PANTHER" id="PTHR23514">
    <property type="entry name" value="BYPASS OF STOP CODON PROTEIN 6"/>
    <property type="match status" value="1"/>
</dbReference>
<dbReference type="GO" id="GO:0005886">
    <property type="term" value="C:plasma membrane"/>
    <property type="evidence" value="ECO:0007669"/>
    <property type="project" value="UniProtKB-SubCell"/>
</dbReference>
<gene>
    <name evidence="9" type="ORF">H9943_09575</name>
</gene>
<feature type="transmembrane region" description="Helical" evidence="7">
    <location>
        <begin position="243"/>
        <end position="264"/>
    </location>
</feature>
<evidence type="ECO:0000256" key="3">
    <source>
        <dbReference type="ARBA" id="ARBA00022448"/>
    </source>
</evidence>
<dbReference type="AlphaFoldDB" id="A0A9D2M4C2"/>
<feature type="transmembrane region" description="Helical" evidence="7">
    <location>
        <begin position="276"/>
        <end position="294"/>
    </location>
</feature>
<name>A0A9D2M4C2_9FIRM</name>